<keyword evidence="2" id="KW-0489">Methyltransferase</keyword>
<dbReference type="STRING" id="869212.Turpa_3441"/>
<dbReference type="HOGENOM" id="CLU_037990_16_1_12"/>
<accession>I4B9X1</accession>
<dbReference type="InterPro" id="IPR029063">
    <property type="entry name" value="SAM-dependent_MTases_sf"/>
</dbReference>
<dbReference type="Proteomes" id="UP000006048">
    <property type="component" value="Chromosome"/>
</dbReference>
<dbReference type="Gene3D" id="3.40.50.150">
    <property type="entry name" value="Vaccinia Virus protein VP39"/>
    <property type="match status" value="1"/>
</dbReference>
<dbReference type="SUPFAM" id="SSF53335">
    <property type="entry name" value="S-adenosyl-L-methionine-dependent methyltransferases"/>
    <property type="match status" value="1"/>
</dbReference>
<dbReference type="GO" id="GO:0032259">
    <property type="term" value="P:methylation"/>
    <property type="evidence" value="ECO:0007669"/>
    <property type="project" value="UniProtKB-KW"/>
</dbReference>
<proteinExistence type="predicted"/>
<dbReference type="EMBL" id="CP002959">
    <property type="protein sequence ID" value="AFM14078.1"/>
    <property type="molecule type" value="Genomic_DNA"/>
</dbReference>
<evidence type="ECO:0000259" key="1">
    <source>
        <dbReference type="Pfam" id="PF08241"/>
    </source>
</evidence>
<dbReference type="CDD" id="cd02440">
    <property type="entry name" value="AdoMet_MTases"/>
    <property type="match status" value="1"/>
</dbReference>
<dbReference type="GO" id="GO:0008757">
    <property type="term" value="F:S-adenosylmethionine-dependent methyltransferase activity"/>
    <property type="evidence" value="ECO:0007669"/>
    <property type="project" value="InterPro"/>
</dbReference>
<organism evidence="2 3">
    <name type="scientific">Turneriella parva (strain ATCC BAA-1111 / DSM 21527 / NCTC 11395 / H)</name>
    <name type="common">Leptospira parva</name>
    <dbReference type="NCBI Taxonomy" id="869212"/>
    <lineage>
        <taxon>Bacteria</taxon>
        <taxon>Pseudomonadati</taxon>
        <taxon>Spirochaetota</taxon>
        <taxon>Spirochaetia</taxon>
        <taxon>Leptospirales</taxon>
        <taxon>Leptospiraceae</taxon>
        <taxon>Turneriella</taxon>
    </lineage>
</organism>
<evidence type="ECO:0000313" key="3">
    <source>
        <dbReference type="Proteomes" id="UP000006048"/>
    </source>
</evidence>
<dbReference type="OrthoDB" id="9784101at2"/>
<dbReference type="InterPro" id="IPR013216">
    <property type="entry name" value="Methyltransf_11"/>
</dbReference>
<dbReference type="Pfam" id="PF08241">
    <property type="entry name" value="Methyltransf_11"/>
    <property type="match status" value="1"/>
</dbReference>
<feature type="domain" description="Methyltransferase type 11" evidence="1">
    <location>
        <begin position="38"/>
        <end position="134"/>
    </location>
</feature>
<dbReference type="AlphaFoldDB" id="I4B9X1"/>
<keyword evidence="3" id="KW-1185">Reference proteome</keyword>
<keyword evidence="2" id="KW-0808">Transferase</keyword>
<evidence type="ECO:0000313" key="2">
    <source>
        <dbReference type="EMBL" id="AFM14078.1"/>
    </source>
</evidence>
<protein>
    <submittedName>
        <fullName evidence="2">Methyltransferase type 11</fullName>
    </submittedName>
</protein>
<name>I4B9X1_TURPD</name>
<dbReference type="KEGG" id="tpx:Turpa_3441"/>
<reference evidence="2 3" key="1">
    <citation type="submission" date="2012-06" db="EMBL/GenBank/DDBJ databases">
        <title>The complete chromosome of genome of Turneriella parva DSM 21527.</title>
        <authorList>
            <consortium name="US DOE Joint Genome Institute (JGI-PGF)"/>
            <person name="Lucas S."/>
            <person name="Han J."/>
            <person name="Lapidus A."/>
            <person name="Bruce D."/>
            <person name="Goodwin L."/>
            <person name="Pitluck S."/>
            <person name="Peters L."/>
            <person name="Kyrpides N."/>
            <person name="Mavromatis K."/>
            <person name="Ivanova N."/>
            <person name="Mikhailova N."/>
            <person name="Chertkov O."/>
            <person name="Detter J.C."/>
            <person name="Tapia R."/>
            <person name="Han C."/>
            <person name="Land M."/>
            <person name="Hauser L."/>
            <person name="Markowitz V."/>
            <person name="Cheng J.-F."/>
            <person name="Hugenholtz P."/>
            <person name="Woyke T."/>
            <person name="Wu D."/>
            <person name="Gronow S."/>
            <person name="Wellnitz S."/>
            <person name="Brambilla E."/>
            <person name="Klenk H.-P."/>
            <person name="Eisen J.A."/>
        </authorList>
    </citation>
    <scope>NUCLEOTIDE SEQUENCE [LARGE SCALE GENOMIC DNA]</scope>
    <source>
        <strain evidence="3">ATCC BAA-1111 / DSM 21527 / NCTC 11395 / H</strain>
    </source>
</reference>
<sequence length="193" mass="21967">MKVRDSGMPDEEYWESLFDIETAMQRVGPLTGVVDAVEFGSGYGTFSLPLAKKISGQLYALELETDLIHRLKARAESQNVNNIILKQIDFVAQGTGIAAASVDYVCLFNILHFEEPVKLIDEARRILNPGGLLAVMHWRFDDKTPRGPAMDIRPTPEKMRLWLNTGKFQNSEFFDLPPYHYGFMAKKEVEWNL</sequence>
<gene>
    <name evidence="2" type="ordered locus">Turpa_3441</name>
</gene>